<keyword evidence="8" id="KW-0406">Ion transport</keyword>
<dbReference type="InterPro" id="IPR036058">
    <property type="entry name" value="Kazal_dom_sf"/>
</dbReference>
<name>A0A7N4NRJ2_SARHA</name>
<dbReference type="InParanoid" id="A0A7N4NRJ2"/>
<reference evidence="11 12" key="1">
    <citation type="journal article" date="2011" name="Proc. Natl. Acad. Sci. U.S.A.">
        <title>Genetic diversity and population structure of the endangered marsupial Sarcophilus harrisii (Tasmanian devil).</title>
        <authorList>
            <person name="Miller W."/>
            <person name="Hayes V.M."/>
            <person name="Ratan A."/>
            <person name="Petersen D.C."/>
            <person name="Wittekindt N.E."/>
            <person name="Miller J."/>
            <person name="Walenz B."/>
            <person name="Knight J."/>
            <person name="Qi J."/>
            <person name="Zhao F."/>
            <person name="Wang Q."/>
            <person name="Bedoya-Reina O.C."/>
            <person name="Katiyar N."/>
            <person name="Tomsho L.P."/>
            <person name="Kasson L.M."/>
            <person name="Hardie R.A."/>
            <person name="Woodbridge P."/>
            <person name="Tindall E.A."/>
            <person name="Bertelsen M.F."/>
            <person name="Dixon D."/>
            <person name="Pyecroft S."/>
            <person name="Helgen K.M."/>
            <person name="Lesk A.M."/>
            <person name="Pringle T.H."/>
            <person name="Patterson N."/>
            <person name="Zhang Y."/>
            <person name="Kreiss A."/>
            <person name="Woods G.M."/>
            <person name="Jones M.E."/>
            <person name="Schuster S.C."/>
        </authorList>
    </citation>
    <scope>NUCLEOTIDE SEQUENCE [LARGE SCALE GENOMIC DNA]</scope>
</reference>
<protein>
    <recommendedName>
        <fullName evidence="8">Solute carrier organic anion transporter family member</fullName>
    </recommendedName>
</protein>
<keyword evidence="12" id="KW-1185">Reference proteome</keyword>
<dbReference type="GO" id="GO:0015125">
    <property type="term" value="F:bile acid transmembrane transporter activity"/>
    <property type="evidence" value="ECO:0007669"/>
    <property type="project" value="TreeGrafter"/>
</dbReference>
<feature type="transmembrane region" description="Helical" evidence="8">
    <location>
        <begin position="226"/>
        <end position="253"/>
    </location>
</feature>
<keyword evidence="5 8" id="KW-1133">Transmembrane helix</keyword>
<dbReference type="PANTHER" id="PTHR11388:SF89">
    <property type="entry name" value="SOLUTE CARRIER ORGANIC ANION TRANSPORTER FAMILY MEMBER 1B3"/>
    <property type="match status" value="1"/>
</dbReference>
<feature type="transmembrane region" description="Helical" evidence="8">
    <location>
        <begin position="553"/>
        <end position="582"/>
    </location>
</feature>
<dbReference type="Gene3D" id="3.30.60.30">
    <property type="match status" value="1"/>
</dbReference>
<dbReference type="Proteomes" id="UP000007648">
    <property type="component" value="Unassembled WGS sequence"/>
</dbReference>
<comment type="caution">
    <text evidence="8">Lacks conserved residue(s) required for the propagation of feature annotation.</text>
</comment>
<feature type="transmembrane region" description="Helical" evidence="8">
    <location>
        <begin position="644"/>
        <end position="666"/>
    </location>
</feature>
<feature type="transmembrane region" description="Helical" evidence="8">
    <location>
        <begin position="273"/>
        <end position="297"/>
    </location>
</feature>
<dbReference type="InterPro" id="IPR020846">
    <property type="entry name" value="MFS_dom"/>
</dbReference>
<dbReference type="Pfam" id="PF07648">
    <property type="entry name" value="Kazal_2"/>
    <property type="match status" value="1"/>
</dbReference>
<evidence type="ECO:0000259" key="9">
    <source>
        <dbReference type="PROSITE" id="PS50850"/>
    </source>
</evidence>
<sequence length="712" mass="79020">MNFEATKAATASEALKTEIPLQRRTRKGPYSHQVCRDLKSSIAYSHKGLLFMIALICCLFCKALMATFLKSSITHIERRFGITTSKAGLIDGSFEIGNLLLITLVSHFGAKLHIPRVIGIGCFIMAAGSILSSLPHFFMEYYTYDPTAIMKSLDNSTVPCSTDQHSARNKTSSILLESGCKNESGSPMWIYIMMGNILRGIGESPFLPLGITYIDNYAKKGHSPFYVGLLQSLSLTGSISGFLLGSLCARIYVDIGYVDLSIISIKPTDSRWIGAWWLGFIIAGILIILSGVPFFFIPPFQKKTKMESKVPASLSASNTNDRSSQKLNFKNPEQIKDPQELSGYFHSLKCLLSNWNYIIFLTYCLFSYICIIVNLTYLPKYLEQEYGQSISKSNLIFGIIIFPFTGISLFLGGYISRKLKLNIIGTAKFLLICHCCGFVAQTLMLTLNCESRPVAGLTVAYKRNDPQGDLQNISFSECNSDCNCDVNLWDPVCGDDGLTYISPCSAGCKSSAGYGKEMVFHNCSCVEVNNFQSQNSSAHLGECSRTNDCSRKFIYFVVIQSLAQFFYALGYSPGTMLTFMIVEPQLKSLAIGFCSLTLRSIGGLLTPIYFGAIIDLTCLKWATNSCEDQGSCRIYNPISFRKKFFGFLIGMRAVAYAFLIFFFIAVKKKYKENNTGLSKSEGKDVVELNLREPLNNNEHLGISANVNNETHI</sequence>
<dbReference type="SUPFAM" id="SSF100895">
    <property type="entry name" value="Kazal-type serine protease inhibitors"/>
    <property type="match status" value="1"/>
</dbReference>
<gene>
    <name evidence="11" type="primary">LOC100923273</name>
</gene>
<evidence type="ECO:0000256" key="6">
    <source>
        <dbReference type="ARBA" id="ARBA00023136"/>
    </source>
</evidence>
<accession>A0A7N4NRJ2</accession>
<dbReference type="PANTHER" id="PTHR11388">
    <property type="entry name" value="ORGANIC ANION TRANSPORTER"/>
    <property type="match status" value="1"/>
</dbReference>
<dbReference type="SUPFAM" id="SSF103473">
    <property type="entry name" value="MFS general substrate transporter"/>
    <property type="match status" value="1"/>
</dbReference>
<keyword evidence="8" id="KW-0813">Transport</keyword>
<feature type="transmembrane region" description="Helical" evidence="8">
    <location>
        <begin position="589"/>
        <end position="614"/>
    </location>
</feature>
<proteinExistence type="inferred from homology"/>
<keyword evidence="6 8" id="KW-0472">Membrane</keyword>
<dbReference type="Pfam" id="PF03137">
    <property type="entry name" value="OATP"/>
    <property type="match status" value="1"/>
</dbReference>
<dbReference type="GO" id="GO:0015347">
    <property type="term" value="F:sodium-independent organic anion transmembrane transporter activity"/>
    <property type="evidence" value="ECO:0007669"/>
    <property type="project" value="TreeGrafter"/>
</dbReference>
<dbReference type="Gene3D" id="1.20.1250.20">
    <property type="entry name" value="MFS general substrate transporter like domains"/>
    <property type="match status" value="2"/>
</dbReference>
<evidence type="ECO:0000256" key="5">
    <source>
        <dbReference type="ARBA" id="ARBA00022989"/>
    </source>
</evidence>
<keyword evidence="4 8" id="KW-0812">Transmembrane</keyword>
<feature type="transmembrane region" description="Helical" evidence="8">
    <location>
        <begin position="188"/>
        <end position="214"/>
    </location>
</feature>
<dbReference type="InterPro" id="IPR002350">
    <property type="entry name" value="Kazal_dom"/>
</dbReference>
<organism evidence="11 12">
    <name type="scientific">Sarcophilus harrisii</name>
    <name type="common">Tasmanian devil</name>
    <name type="synonym">Sarcophilus laniarius</name>
    <dbReference type="NCBI Taxonomy" id="9305"/>
    <lineage>
        <taxon>Eukaryota</taxon>
        <taxon>Metazoa</taxon>
        <taxon>Chordata</taxon>
        <taxon>Craniata</taxon>
        <taxon>Vertebrata</taxon>
        <taxon>Euteleostomi</taxon>
        <taxon>Mammalia</taxon>
        <taxon>Metatheria</taxon>
        <taxon>Dasyuromorphia</taxon>
        <taxon>Dasyuridae</taxon>
        <taxon>Sarcophilus</taxon>
    </lineage>
</organism>
<evidence type="ECO:0000313" key="12">
    <source>
        <dbReference type="Proteomes" id="UP000007648"/>
    </source>
</evidence>
<dbReference type="InterPro" id="IPR004156">
    <property type="entry name" value="OATP"/>
</dbReference>
<evidence type="ECO:0000256" key="3">
    <source>
        <dbReference type="ARBA" id="ARBA00022475"/>
    </source>
</evidence>
<evidence type="ECO:0000256" key="7">
    <source>
        <dbReference type="ARBA" id="ARBA00023157"/>
    </source>
</evidence>
<feature type="transmembrane region" description="Helical" evidence="8">
    <location>
        <begin position="355"/>
        <end position="375"/>
    </location>
</feature>
<evidence type="ECO:0000259" key="10">
    <source>
        <dbReference type="PROSITE" id="PS51465"/>
    </source>
</evidence>
<feature type="transmembrane region" description="Helical" evidence="8">
    <location>
        <begin position="117"/>
        <end position="138"/>
    </location>
</feature>
<dbReference type="GO" id="GO:0016323">
    <property type="term" value="C:basolateral plasma membrane"/>
    <property type="evidence" value="ECO:0007669"/>
    <property type="project" value="TreeGrafter"/>
</dbReference>
<reference evidence="11" key="3">
    <citation type="submission" date="2025-09" db="UniProtKB">
        <authorList>
            <consortium name="Ensembl"/>
        </authorList>
    </citation>
    <scope>IDENTIFICATION</scope>
</reference>
<dbReference type="InterPro" id="IPR036259">
    <property type="entry name" value="MFS_trans_sf"/>
</dbReference>
<feature type="domain" description="Kazal-like" evidence="10">
    <location>
        <begin position="472"/>
        <end position="527"/>
    </location>
</feature>
<dbReference type="GeneTree" id="ENSGT01150000286901"/>
<evidence type="ECO:0000256" key="8">
    <source>
        <dbReference type="RuleBase" id="RU362056"/>
    </source>
</evidence>
<dbReference type="GO" id="GO:0043252">
    <property type="term" value="P:sodium-independent organic anion transport"/>
    <property type="evidence" value="ECO:0007669"/>
    <property type="project" value="TreeGrafter"/>
</dbReference>
<feature type="transmembrane region" description="Helical" evidence="8">
    <location>
        <begin position="49"/>
        <end position="69"/>
    </location>
</feature>
<evidence type="ECO:0000256" key="4">
    <source>
        <dbReference type="ARBA" id="ARBA00022692"/>
    </source>
</evidence>
<dbReference type="NCBIfam" id="TIGR00805">
    <property type="entry name" value="oat"/>
    <property type="match status" value="1"/>
</dbReference>
<feature type="transmembrane region" description="Helical" evidence="8">
    <location>
        <begin position="395"/>
        <end position="415"/>
    </location>
</feature>
<evidence type="ECO:0000256" key="2">
    <source>
        <dbReference type="ARBA" id="ARBA00009657"/>
    </source>
</evidence>
<evidence type="ECO:0000313" key="11">
    <source>
        <dbReference type="Ensembl" id="ENSSHAP00000026151.1"/>
    </source>
</evidence>
<dbReference type="AlphaFoldDB" id="A0A7N4NRJ2"/>
<dbReference type="PROSITE" id="PS51465">
    <property type="entry name" value="KAZAL_2"/>
    <property type="match status" value="1"/>
</dbReference>
<dbReference type="PROSITE" id="PS50850">
    <property type="entry name" value="MFS"/>
    <property type="match status" value="1"/>
</dbReference>
<keyword evidence="7" id="KW-1015">Disulfide bond</keyword>
<keyword evidence="3" id="KW-1003">Cell membrane</keyword>
<feature type="domain" description="Major facilitator superfamily (MFS) profile" evidence="9">
    <location>
        <begin position="51"/>
        <end position="669"/>
    </location>
</feature>
<reference evidence="11" key="2">
    <citation type="submission" date="2025-08" db="UniProtKB">
        <authorList>
            <consortium name="Ensembl"/>
        </authorList>
    </citation>
    <scope>IDENTIFICATION</scope>
</reference>
<comment type="similarity">
    <text evidence="2 8">Belongs to the organo anion transporter (TC 2.A.60) family.</text>
</comment>
<dbReference type="GO" id="GO:0006811">
    <property type="term" value="P:monoatomic ion transport"/>
    <property type="evidence" value="ECO:0007669"/>
    <property type="project" value="UniProtKB-KW"/>
</dbReference>
<evidence type="ECO:0000256" key="1">
    <source>
        <dbReference type="ARBA" id="ARBA00004651"/>
    </source>
</evidence>
<comment type="subcellular location">
    <subcellularLocation>
        <location evidence="1 8">Cell membrane</location>
        <topology evidence="1 8">Multi-pass membrane protein</topology>
    </subcellularLocation>
</comment>
<dbReference type="FunCoup" id="A0A7N4NRJ2">
    <property type="interactions" value="200"/>
</dbReference>
<dbReference type="Ensembl" id="ENSSHAT00000030383.1">
    <property type="protein sequence ID" value="ENSSHAP00000026151.1"/>
    <property type="gene ID" value="ENSSHAG00000016628.2"/>
</dbReference>